<name>A0A9J6DBH1_RHIMP</name>
<organism evidence="2 3">
    <name type="scientific">Rhipicephalus microplus</name>
    <name type="common">Cattle tick</name>
    <name type="synonym">Boophilus microplus</name>
    <dbReference type="NCBI Taxonomy" id="6941"/>
    <lineage>
        <taxon>Eukaryota</taxon>
        <taxon>Metazoa</taxon>
        <taxon>Ecdysozoa</taxon>
        <taxon>Arthropoda</taxon>
        <taxon>Chelicerata</taxon>
        <taxon>Arachnida</taxon>
        <taxon>Acari</taxon>
        <taxon>Parasitiformes</taxon>
        <taxon>Ixodida</taxon>
        <taxon>Ixodoidea</taxon>
        <taxon>Ixodidae</taxon>
        <taxon>Rhipicephalinae</taxon>
        <taxon>Rhipicephalus</taxon>
        <taxon>Boophilus</taxon>
    </lineage>
</organism>
<gene>
    <name evidence="2" type="ORF">HPB51_018825</name>
</gene>
<evidence type="ECO:0000313" key="3">
    <source>
        <dbReference type="Proteomes" id="UP000821866"/>
    </source>
</evidence>
<dbReference type="AlphaFoldDB" id="A0A9J6DBH1"/>
<reference evidence="2" key="1">
    <citation type="journal article" date="2020" name="Cell">
        <title>Large-Scale Comparative Analyses of Tick Genomes Elucidate Their Genetic Diversity and Vector Capacities.</title>
        <authorList>
            <consortium name="Tick Genome and Microbiome Consortium (TIGMIC)"/>
            <person name="Jia N."/>
            <person name="Wang J."/>
            <person name="Shi W."/>
            <person name="Du L."/>
            <person name="Sun Y."/>
            <person name="Zhan W."/>
            <person name="Jiang J.F."/>
            <person name="Wang Q."/>
            <person name="Zhang B."/>
            <person name="Ji P."/>
            <person name="Bell-Sakyi L."/>
            <person name="Cui X.M."/>
            <person name="Yuan T.T."/>
            <person name="Jiang B.G."/>
            <person name="Yang W.F."/>
            <person name="Lam T.T."/>
            <person name="Chang Q.C."/>
            <person name="Ding S.J."/>
            <person name="Wang X.J."/>
            <person name="Zhu J.G."/>
            <person name="Ruan X.D."/>
            <person name="Zhao L."/>
            <person name="Wei J.T."/>
            <person name="Ye R.Z."/>
            <person name="Que T.C."/>
            <person name="Du C.H."/>
            <person name="Zhou Y.H."/>
            <person name="Cheng J.X."/>
            <person name="Dai P.F."/>
            <person name="Guo W.B."/>
            <person name="Han X.H."/>
            <person name="Huang E.J."/>
            <person name="Li L.F."/>
            <person name="Wei W."/>
            <person name="Gao Y.C."/>
            <person name="Liu J.Z."/>
            <person name="Shao H.Z."/>
            <person name="Wang X."/>
            <person name="Wang C.C."/>
            <person name="Yang T.C."/>
            <person name="Huo Q.B."/>
            <person name="Li W."/>
            <person name="Chen H.Y."/>
            <person name="Chen S.E."/>
            <person name="Zhou L.G."/>
            <person name="Ni X.B."/>
            <person name="Tian J.H."/>
            <person name="Sheng Y."/>
            <person name="Liu T."/>
            <person name="Pan Y.S."/>
            <person name="Xia L.Y."/>
            <person name="Li J."/>
            <person name="Zhao F."/>
            <person name="Cao W.C."/>
        </authorList>
    </citation>
    <scope>NUCLEOTIDE SEQUENCE</scope>
    <source>
        <strain evidence="2">Rmic-2018</strain>
    </source>
</reference>
<evidence type="ECO:0000313" key="2">
    <source>
        <dbReference type="EMBL" id="KAH8019313.1"/>
    </source>
</evidence>
<proteinExistence type="predicted"/>
<keyword evidence="1" id="KW-0732">Signal</keyword>
<dbReference type="Proteomes" id="UP000821866">
    <property type="component" value="Chromosome 8"/>
</dbReference>
<feature type="chain" id="PRO_5039942884" evidence="1">
    <location>
        <begin position="17"/>
        <end position="139"/>
    </location>
</feature>
<sequence>MQLIVALLLIPARSNAEQHQAEATIMVNGAGPILCPTPPIPDSNWNRHYHSSSETFCGGAKTCGALAVPALQSIKAIHDPLRSKGHGSTLGMRLDNPFVFFMQAKYADREVDSSPGSRLDWEISVVGRHAALMFRARTV</sequence>
<protein>
    <submittedName>
        <fullName evidence="2">Uncharacterized protein</fullName>
    </submittedName>
</protein>
<evidence type="ECO:0000256" key="1">
    <source>
        <dbReference type="SAM" id="SignalP"/>
    </source>
</evidence>
<feature type="signal peptide" evidence="1">
    <location>
        <begin position="1"/>
        <end position="16"/>
    </location>
</feature>
<keyword evidence="3" id="KW-1185">Reference proteome</keyword>
<dbReference type="EMBL" id="JABSTU010000010">
    <property type="protein sequence ID" value="KAH8019313.1"/>
    <property type="molecule type" value="Genomic_DNA"/>
</dbReference>
<dbReference type="VEuPathDB" id="VectorBase:LOC119176932"/>
<reference evidence="2" key="2">
    <citation type="submission" date="2021-09" db="EMBL/GenBank/DDBJ databases">
        <authorList>
            <person name="Jia N."/>
            <person name="Wang J."/>
            <person name="Shi W."/>
            <person name="Du L."/>
            <person name="Sun Y."/>
            <person name="Zhan W."/>
            <person name="Jiang J."/>
            <person name="Wang Q."/>
            <person name="Zhang B."/>
            <person name="Ji P."/>
            <person name="Sakyi L.B."/>
            <person name="Cui X."/>
            <person name="Yuan T."/>
            <person name="Jiang B."/>
            <person name="Yang W."/>
            <person name="Lam T.T.-Y."/>
            <person name="Chang Q."/>
            <person name="Ding S."/>
            <person name="Wang X."/>
            <person name="Zhu J."/>
            <person name="Ruan X."/>
            <person name="Zhao L."/>
            <person name="Wei J."/>
            <person name="Que T."/>
            <person name="Du C."/>
            <person name="Cheng J."/>
            <person name="Dai P."/>
            <person name="Han X."/>
            <person name="Huang E."/>
            <person name="Gao Y."/>
            <person name="Liu J."/>
            <person name="Shao H."/>
            <person name="Ye R."/>
            <person name="Li L."/>
            <person name="Wei W."/>
            <person name="Wang X."/>
            <person name="Wang C."/>
            <person name="Huo Q."/>
            <person name="Li W."/>
            <person name="Guo W."/>
            <person name="Chen H."/>
            <person name="Chen S."/>
            <person name="Zhou L."/>
            <person name="Zhou L."/>
            <person name="Ni X."/>
            <person name="Tian J."/>
            <person name="Zhou Y."/>
            <person name="Sheng Y."/>
            <person name="Liu T."/>
            <person name="Pan Y."/>
            <person name="Xia L."/>
            <person name="Li J."/>
            <person name="Zhao F."/>
            <person name="Cao W."/>
        </authorList>
    </citation>
    <scope>NUCLEOTIDE SEQUENCE</scope>
    <source>
        <strain evidence="2">Rmic-2018</strain>
        <tissue evidence="2">Larvae</tissue>
    </source>
</reference>
<accession>A0A9J6DBH1</accession>
<comment type="caution">
    <text evidence="2">The sequence shown here is derived from an EMBL/GenBank/DDBJ whole genome shotgun (WGS) entry which is preliminary data.</text>
</comment>